<reference evidence="2 3" key="1">
    <citation type="submission" date="2023-09" db="EMBL/GenBank/DDBJ databases">
        <authorList>
            <person name="Wang M."/>
        </authorList>
    </citation>
    <scope>NUCLEOTIDE SEQUENCE [LARGE SCALE GENOMIC DNA]</scope>
    <source>
        <strain evidence="2">GT-2023</strain>
        <tissue evidence="2">Liver</tissue>
    </source>
</reference>
<proteinExistence type="predicted"/>
<gene>
    <name evidence="2" type="ORF">QQF64_034034</name>
</gene>
<keyword evidence="3" id="KW-1185">Reference proteome</keyword>
<organism evidence="2 3">
    <name type="scientific">Cirrhinus molitorella</name>
    <name type="common">mud carp</name>
    <dbReference type="NCBI Taxonomy" id="172907"/>
    <lineage>
        <taxon>Eukaryota</taxon>
        <taxon>Metazoa</taxon>
        <taxon>Chordata</taxon>
        <taxon>Craniata</taxon>
        <taxon>Vertebrata</taxon>
        <taxon>Euteleostomi</taxon>
        <taxon>Actinopterygii</taxon>
        <taxon>Neopterygii</taxon>
        <taxon>Teleostei</taxon>
        <taxon>Ostariophysi</taxon>
        <taxon>Cypriniformes</taxon>
        <taxon>Cyprinidae</taxon>
        <taxon>Labeoninae</taxon>
        <taxon>Labeonini</taxon>
        <taxon>Cirrhinus</taxon>
    </lineage>
</organism>
<evidence type="ECO:0000256" key="1">
    <source>
        <dbReference type="SAM" id="MobiDB-lite"/>
    </source>
</evidence>
<accession>A0ABR3MVP6</accession>
<name>A0ABR3MVP6_9TELE</name>
<evidence type="ECO:0000313" key="3">
    <source>
        <dbReference type="Proteomes" id="UP001558613"/>
    </source>
</evidence>
<dbReference type="Proteomes" id="UP001558613">
    <property type="component" value="Unassembled WGS sequence"/>
</dbReference>
<feature type="compositionally biased region" description="Low complexity" evidence="1">
    <location>
        <begin position="46"/>
        <end position="71"/>
    </location>
</feature>
<evidence type="ECO:0000313" key="2">
    <source>
        <dbReference type="EMBL" id="KAL1268671.1"/>
    </source>
</evidence>
<comment type="caution">
    <text evidence="2">The sequence shown here is derived from an EMBL/GenBank/DDBJ whole genome shotgun (WGS) entry which is preliminary data.</text>
</comment>
<protein>
    <submittedName>
        <fullName evidence="2">Uncharacterized protein</fullName>
    </submittedName>
</protein>
<dbReference type="EMBL" id="JAYMGO010000009">
    <property type="protein sequence ID" value="KAL1268671.1"/>
    <property type="molecule type" value="Genomic_DNA"/>
</dbReference>
<feature type="region of interest" description="Disordered" evidence="1">
    <location>
        <begin position="41"/>
        <end position="71"/>
    </location>
</feature>
<sequence length="322" mass="36003">MQGFLDVDRTQPLLAPLYQSSQGLYFLDEGHTIRVLLHLPPRESGKSQSGPSSTGSQSEPGLGSPSESGQETVFTLESTRFLIKLMRHVIHKFMQWNQLVVITISHSSPPAFDPAKRLQHTESAHTPGNRRSALCSALAVTYLPKACSTTTRPLQICVFLCWSWRGCEGEDTAEFVKGLINTVLDLPQDMDIKIERAHRALGAKPKDPTAPPRSIIVRFLDYAVKDTILRQAWSQKQCVYPAQIRIYLEAGVKTFPTLMDAALPLWELGIKARVNERDRQEREIWKARWSVQGQGGRGLGTALLADTDLQAFLQKESTVQNK</sequence>
<dbReference type="Gene3D" id="3.30.70.1820">
    <property type="entry name" value="L1 transposable element, RRM domain"/>
    <property type="match status" value="1"/>
</dbReference>